<keyword evidence="3" id="KW-1185">Reference proteome</keyword>
<gene>
    <name evidence="2" type="ORF">DC041_0001254</name>
</gene>
<dbReference type="GO" id="GO:0005737">
    <property type="term" value="C:cytoplasm"/>
    <property type="evidence" value="ECO:0007669"/>
    <property type="project" value="TreeGrafter"/>
</dbReference>
<dbReference type="GO" id="GO:0007169">
    <property type="term" value="P:cell surface receptor protein tyrosine kinase signaling pathway"/>
    <property type="evidence" value="ECO:0007669"/>
    <property type="project" value="TreeGrafter"/>
</dbReference>
<dbReference type="AlphaFoldDB" id="A0A430QRZ5"/>
<dbReference type="PANTHER" id="PTHR21258">
    <property type="entry name" value="DOCKING PROTEIN RELATED"/>
    <property type="match status" value="1"/>
</dbReference>
<proteinExistence type="predicted"/>
<dbReference type="SUPFAM" id="SSF50729">
    <property type="entry name" value="PH domain-like"/>
    <property type="match status" value="1"/>
</dbReference>
<evidence type="ECO:0000259" key="1">
    <source>
        <dbReference type="PROSITE" id="PS51064"/>
    </source>
</evidence>
<dbReference type="Proteomes" id="UP000290809">
    <property type="component" value="Unassembled WGS sequence"/>
</dbReference>
<evidence type="ECO:0000313" key="2">
    <source>
        <dbReference type="EMBL" id="RTG90471.1"/>
    </source>
</evidence>
<protein>
    <recommendedName>
        <fullName evidence="1">IRS-type PTB domain-containing protein</fullName>
    </recommendedName>
</protein>
<evidence type="ECO:0000313" key="3">
    <source>
        <dbReference type="Proteomes" id="UP000290809"/>
    </source>
</evidence>
<dbReference type="EMBL" id="QMKO01001442">
    <property type="protein sequence ID" value="RTG90471.1"/>
    <property type="molecule type" value="Genomic_DNA"/>
</dbReference>
<dbReference type="InterPro" id="IPR011993">
    <property type="entry name" value="PH-like_dom_sf"/>
</dbReference>
<dbReference type="Pfam" id="PF02174">
    <property type="entry name" value="IRS"/>
    <property type="match status" value="1"/>
</dbReference>
<comment type="caution">
    <text evidence="2">The sequence shown here is derived from an EMBL/GenBank/DDBJ whole genome shotgun (WGS) entry which is preliminary data.</text>
</comment>
<dbReference type="SMART" id="SM01244">
    <property type="entry name" value="IRS"/>
    <property type="match status" value="1"/>
</dbReference>
<name>A0A430QRZ5_SCHBO</name>
<dbReference type="Gene3D" id="2.30.29.30">
    <property type="entry name" value="Pleckstrin-homology domain (PH domain)/Phosphotyrosine-binding domain (PTB)"/>
    <property type="match status" value="1"/>
</dbReference>
<dbReference type="InterPro" id="IPR002404">
    <property type="entry name" value="IRS_PTB"/>
</dbReference>
<reference evidence="2 3" key="1">
    <citation type="journal article" date="2019" name="PLoS Pathog.">
        <title>Genome sequence of the bovine parasite Schistosoma bovis Tanzania.</title>
        <authorList>
            <person name="Oey H."/>
            <person name="Zakrzewski M."/>
            <person name="Gobert G."/>
            <person name="Gravermann K."/>
            <person name="Stoye J."/>
            <person name="Jones M."/>
            <person name="Mcmanus D."/>
            <person name="Krause L."/>
        </authorList>
    </citation>
    <scope>NUCLEOTIDE SEQUENCE [LARGE SCALE GENOMIC DNA]</scope>
    <source>
        <strain evidence="2 3">TAN1997</strain>
    </source>
</reference>
<organism evidence="2 3">
    <name type="scientific">Schistosoma bovis</name>
    <name type="common">Blood fluke</name>
    <dbReference type="NCBI Taxonomy" id="6184"/>
    <lineage>
        <taxon>Eukaryota</taxon>
        <taxon>Metazoa</taxon>
        <taxon>Spiralia</taxon>
        <taxon>Lophotrochozoa</taxon>
        <taxon>Platyhelminthes</taxon>
        <taxon>Trematoda</taxon>
        <taxon>Digenea</taxon>
        <taxon>Strigeidida</taxon>
        <taxon>Schistosomatoidea</taxon>
        <taxon>Schistosomatidae</taxon>
        <taxon>Schistosoma</taxon>
    </lineage>
</organism>
<dbReference type="PANTHER" id="PTHR21258:SF62">
    <property type="entry name" value="INSULIN RECEPTOR SUBSTRATE 1"/>
    <property type="match status" value="1"/>
</dbReference>
<sequence length="752" mass="85796">MNDLSLRTRGYFKYLTNCSANKLYCEKCLQKEWNRALLVLHRDPKNTVIMADLQDTEYETLDLPDTKIIIPLNSFKVCRKHIVSGHASISNENGHPNQKHSLSTVKNAIPCNQIHLSSRFLFGKKQLWLGFTSLFDQDIWYSSLKTLVTKHRNKKNTLNGPDLLRASALSLSQTSELDLLASALPNILDNEIYESASVQDTFSVYIIHTEKSKDLGLSGRYLLRIKENAFELLDPDTYSIVKVWPVKYARKFGVYTKRFYLITGSGCEDGRGLFIFLIEHADKFQSRLFRQMKQLTMQSQLSRRVTDSSKWIIDQEIKKESSEFHLDETNHCWFSSEPRKKKNILTSLNSIDPLSKTKPRSNSVNEFLLQNIESNNLHQRQNSSNMLPKEISVSLAYDSDAKSSSSSWIFPEENFIITSGKCFAERSCQTIFEVNTAEQLKHSSNVNSPRVNVVKQQIQEKTMIHNDYSSQETFISETLCEREDDNVFLEKEEEEDNLREASQPVYANAEQITNTMFNTKYSNNHNQKLLTNSGSNEDETTVTSCSMNVNSPVSAISDTPSLLTSSSSTLINKPVNTSCSYTKNWKLGYLIEPIMEREEQNSHNSSISVGNEECNTAYKEECDGLVTSSTPDNDIDIKKISNTCLSKSPADELENTDDENDSVCENVQLTKEFQNILEDVKFYRLVSRSATWDGWMKLKTNTKQEVTSQKVIVQTDNNIENDNITTIITNTNDHHDSPKMKDNSHVVVMTAF</sequence>
<accession>A0A430QRZ5</accession>
<dbReference type="STRING" id="6184.A0A430QRZ5"/>
<dbReference type="PROSITE" id="PS51064">
    <property type="entry name" value="IRS_PTB"/>
    <property type="match status" value="1"/>
</dbReference>
<feature type="domain" description="IRS-type PTB" evidence="1">
    <location>
        <begin position="198"/>
        <end position="302"/>
    </location>
</feature>
<dbReference type="InterPro" id="IPR050996">
    <property type="entry name" value="Docking_Protein_DOK"/>
</dbReference>